<proteinExistence type="inferred from homology"/>
<dbReference type="SUPFAM" id="SSF53218">
    <property type="entry name" value="Molybdenum cofactor biosynthesis proteins"/>
    <property type="match status" value="1"/>
</dbReference>
<dbReference type="Proteomes" id="UP000478837">
    <property type="component" value="Unassembled WGS sequence"/>
</dbReference>
<dbReference type="EMBL" id="JAAAWP010000001">
    <property type="protein sequence ID" value="NDW19937.1"/>
    <property type="molecule type" value="Genomic_DNA"/>
</dbReference>
<evidence type="ECO:0000313" key="14">
    <source>
        <dbReference type="Proteomes" id="UP000478837"/>
    </source>
</evidence>
<dbReference type="Pfam" id="PF00994">
    <property type="entry name" value="MoCF_biosynth"/>
    <property type="match status" value="1"/>
</dbReference>
<dbReference type="AlphaFoldDB" id="A0A6L9MPI1"/>
<dbReference type="SUPFAM" id="SSF63882">
    <property type="entry name" value="MoeA N-terminal region -like"/>
    <property type="match status" value="1"/>
</dbReference>
<evidence type="ECO:0000256" key="4">
    <source>
        <dbReference type="ARBA" id="ARBA00010763"/>
    </source>
</evidence>
<dbReference type="PROSITE" id="PS01079">
    <property type="entry name" value="MOCF_BIOSYNTHESIS_2"/>
    <property type="match status" value="1"/>
</dbReference>
<dbReference type="CDD" id="cd00887">
    <property type="entry name" value="MoeA"/>
    <property type="match status" value="1"/>
</dbReference>
<gene>
    <name evidence="13" type="ORF">GTW09_00120</name>
</gene>
<comment type="catalytic activity">
    <reaction evidence="10">
        <text>adenylyl-molybdopterin + molybdate = Mo-molybdopterin + AMP + H(+)</text>
        <dbReference type="Rhea" id="RHEA:35047"/>
        <dbReference type="ChEBI" id="CHEBI:15378"/>
        <dbReference type="ChEBI" id="CHEBI:36264"/>
        <dbReference type="ChEBI" id="CHEBI:62727"/>
        <dbReference type="ChEBI" id="CHEBI:71302"/>
        <dbReference type="ChEBI" id="CHEBI:456215"/>
        <dbReference type="EC" id="2.10.1.1"/>
    </reaction>
</comment>
<comment type="cofactor">
    <cofactor evidence="1 11">
        <name>Mg(2+)</name>
        <dbReference type="ChEBI" id="CHEBI:18420"/>
    </cofactor>
</comment>
<evidence type="ECO:0000256" key="3">
    <source>
        <dbReference type="ARBA" id="ARBA00005046"/>
    </source>
</evidence>
<dbReference type="Gene3D" id="2.170.190.11">
    <property type="entry name" value="Molybdopterin biosynthesis moea protein, domain 3"/>
    <property type="match status" value="1"/>
</dbReference>
<organism evidence="13 14">
    <name type="scientific">Alteromonas hispanica</name>
    <dbReference type="NCBI Taxonomy" id="315421"/>
    <lineage>
        <taxon>Bacteria</taxon>
        <taxon>Pseudomonadati</taxon>
        <taxon>Pseudomonadota</taxon>
        <taxon>Gammaproteobacteria</taxon>
        <taxon>Alteromonadales</taxon>
        <taxon>Alteromonadaceae</taxon>
        <taxon>Alteromonas/Salinimonas group</taxon>
        <taxon>Alteromonas</taxon>
    </lineage>
</organism>
<name>A0A6L9MPI1_9ALTE</name>
<dbReference type="Pfam" id="PF03453">
    <property type="entry name" value="MoeA_N"/>
    <property type="match status" value="1"/>
</dbReference>
<evidence type="ECO:0000259" key="12">
    <source>
        <dbReference type="SMART" id="SM00852"/>
    </source>
</evidence>
<evidence type="ECO:0000256" key="7">
    <source>
        <dbReference type="ARBA" id="ARBA00022723"/>
    </source>
</evidence>
<dbReference type="GO" id="GO:0005829">
    <property type="term" value="C:cytosol"/>
    <property type="evidence" value="ECO:0007669"/>
    <property type="project" value="TreeGrafter"/>
</dbReference>
<comment type="function">
    <text evidence="2 11">Catalyzes the insertion of molybdate into adenylated molybdopterin with the concomitant release of AMP.</text>
</comment>
<dbReference type="UniPathway" id="UPA00344"/>
<dbReference type="InterPro" id="IPR001453">
    <property type="entry name" value="MoaB/Mog_dom"/>
</dbReference>
<dbReference type="Gene3D" id="3.90.105.10">
    <property type="entry name" value="Molybdopterin biosynthesis moea protein, domain 2"/>
    <property type="match status" value="1"/>
</dbReference>
<dbReference type="InterPro" id="IPR005111">
    <property type="entry name" value="MoeA_C_domain_IV"/>
</dbReference>
<dbReference type="GO" id="GO:0046872">
    <property type="term" value="F:metal ion binding"/>
    <property type="evidence" value="ECO:0007669"/>
    <property type="project" value="UniProtKB-UniRule"/>
</dbReference>
<sequence length="417" mass="44498">MSTSWLSLEDALIKARATAHAVSDVEYVSLAKAHRRVVVEDIIASTNVPPWDNSSMDGYAIHVTAESSSLANDNTKATDSSGKTFTVQGVITAGDRATTPLHSEHAYKIMTGAPIPQGANAVVMLENTSSSDTNTVTVHTLPTAGENIRVKANDIASGEVLIRKGTLLRAEHLMLLSSQGLNTLPVYRKLRAGIVATGNELAAPGEACSDTQIFESNRAGISAIVEDENVEIIDFGIVKDDKASLSDLFHQASNTVDIMISSGGVSVGDADYVKDVIDSMGSIDFWKIAVKPGKPFALGKLDDTVFCGLPGNPVSSFVTAKLLVLPIIRKMQGRQDDLGLFTVTATLTKDIKRRPGRRDFQRALMSTDTQGNLVVTPLKNQSSGVMTSITSANCFMVVHEELAELNKGDAIPVIPFT</sequence>
<dbReference type="RefSeq" id="WP_163109057.1">
    <property type="nucleotide sequence ID" value="NZ_JAAAWP010000001.1"/>
</dbReference>
<keyword evidence="9 11" id="KW-0501">Molybdenum cofactor biosynthesis</keyword>
<comment type="pathway">
    <text evidence="3 11">Cofactor biosynthesis; molybdopterin biosynthesis.</text>
</comment>
<evidence type="ECO:0000256" key="5">
    <source>
        <dbReference type="ARBA" id="ARBA00022505"/>
    </source>
</evidence>
<dbReference type="InterPro" id="IPR036135">
    <property type="entry name" value="MoeA_linker/N_sf"/>
</dbReference>
<dbReference type="SUPFAM" id="SSF63867">
    <property type="entry name" value="MoeA C-terminal domain-like"/>
    <property type="match status" value="1"/>
</dbReference>
<evidence type="ECO:0000256" key="9">
    <source>
        <dbReference type="ARBA" id="ARBA00023150"/>
    </source>
</evidence>
<dbReference type="FunFam" id="3.40.980.10:FF:000004">
    <property type="entry name" value="Molybdopterin molybdenumtransferase"/>
    <property type="match status" value="1"/>
</dbReference>
<comment type="similarity">
    <text evidence="4 11">Belongs to the MoeA family.</text>
</comment>
<keyword evidence="5 11" id="KW-0500">Molybdenum</keyword>
<dbReference type="GO" id="GO:0061599">
    <property type="term" value="F:molybdopterin molybdotransferase activity"/>
    <property type="evidence" value="ECO:0007669"/>
    <property type="project" value="UniProtKB-UniRule"/>
</dbReference>
<evidence type="ECO:0000313" key="13">
    <source>
        <dbReference type="EMBL" id="NDW19937.1"/>
    </source>
</evidence>
<keyword evidence="8 11" id="KW-0460">Magnesium</keyword>
<keyword evidence="7 11" id="KW-0479">Metal-binding</keyword>
<evidence type="ECO:0000256" key="6">
    <source>
        <dbReference type="ARBA" id="ARBA00022679"/>
    </source>
</evidence>
<dbReference type="InterPro" id="IPR005110">
    <property type="entry name" value="MoeA_linker/N"/>
</dbReference>
<evidence type="ECO:0000256" key="1">
    <source>
        <dbReference type="ARBA" id="ARBA00001946"/>
    </source>
</evidence>
<evidence type="ECO:0000256" key="10">
    <source>
        <dbReference type="ARBA" id="ARBA00047317"/>
    </source>
</evidence>
<evidence type="ECO:0000256" key="11">
    <source>
        <dbReference type="RuleBase" id="RU365090"/>
    </source>
</evidence>
<protein>
    <recommendedName>
        <fullName evidence="11">Molybdopterin molybdenumtransferase</fullName>
        <ecNumber evidence="11">2.10.1.1</ecNumber>
    </recommendedName>
</protein>
<dbReference type="Gene3D" id="2.40.340.10">
    <property type="entry name" value="MoeA, C-terminal, domain IV"/>
    <property type="match status" value="1"/>
</dbReference>
<feature type="domain" description="MoaB/Mog" evidence="12">
    <location>
        <begin position="193"/>
        <end position="330"/>
    </location>
</feature>
<keyword evidence="6 11" id="KW-0808">Transferase</keyword>
<dbReference type="InterPro" id="IPR038987">
    <property type="entry name" value="MoeA-like"/>
</dbReference>
<dbReference type="GO" id="GO:0006777">
    <property type="term" value="P:Mo-molybdopterin cofactor biosynthetic process"/>
    <property type="evidence" value="ECO:0007669"/>
    <property type="project" value="UniProtKB-UniRule"/>
</dbReference>
<comment type="caution">
    <text evidence="13">The sequence shown here is derived from an EMBL/GenBank/DDBJ whole genome shotgun (WGS) entry which is preliminary data.</text>
</comment>
<accession>A0A6L9MPI1</accession>
<dbReference type="Gene3D" id="3.40.980.10">
    <property type="entry name" value="MoaB/Mog-like domain"/>
    <property type="match status" value="1"/>
</dbReference>
<dbReference type="NCBIfam" id="NF045515">
    <property type="entry name" value="Glp_gephyrin"/>
    <property type="match status" value="1"/>
</dbReference>
<dbReference type="PANTHER" id="PTHR10192:SF5">
    <property type="entry name" value="GEPHYRIN"/>
    <property type="match status" value="1"/>
</dbReference>
<dbReference type="PANTHER" id="PTHR10192">
    <property type="entry name" value="MOLYBDOPTERIN BIOSYNTHESIS PROTEIN"/>
    <property type="match status" value="1"/>
</dbReference>
<dbReference type="SMART" id="SM00852">
    <property type="entry name" value="MoCF_biosynth"/>
    <property type="match status" value="1"/>
</dbReference>
<dbReference type="InterPro" id="IPR036688">
    <property type="entry name" value="MoeA_C_domain_IV_sf"/>
</dbReference>
<keyword evidence="14" id="KW-1185">Reference proteome</keyword>
<reference evidence="13 14" key="1">
    <citation type="submission" date="2020-01" db="EMBL/GenBank/DDBJ databases">
        <title>Genomes of bacteria type strains.</title>
        <authorList>
            <person name="Chen J."/>
            <person name="Zhu S."/>
            <person name="Yang J."/>
        </authorList>
    </citation>
    <scope>NUCLEOTIDE SEQUENCE [LARGE SCALE GENOMIC DNA]</scope>
    <source>
        <strain evidence="13 14">LMG 22958</strain>
    </source>
</reference>
<dbReference type="InterPro" id="IPR036425">
    <property type="entry name" value="MoaB/Mog-like_dom_sf"/>
</dbReference>
<evidence type="ECO:0000256" key="8">
    <source>
        <dbReference type="ARBA" id="ARBA00022842"/>
    </source>
</evidence>
<dbReference type="Pfam" id="PF03454">
    <property type="entry name" value="MoeA_C"/>
    <property type="match status" value="1"/>
</dbReference>
<evidence type="ECO:0000256" key="2">
    <source>
        <dbReference type="ARBA" id="ARBA00002901"/>
    </source>
</evidence>
<dbReference type="NCBIfam" id="TIGR00177">
    <property type="entry name" value="molyb_syn"/>
    <property type="match status" value="1"/>
</dbReference>
<dbReference type="InterPro" id="IPR008284">
    <property type="entry name" value="MoCF_biosynth_CS"/>
</dbReference>
<dbReference type="EC" id="2.10.1.1" evidence="11"/>